<sequence length="499" mass="54577">MSLAEAQSHPAALGQAYGTHTVHSGVLAPRLGTAHRVVSDHQLPHKRLEAISTPTTGFKTLDSSPGWPSLGLFVVLMVAVGRLAVRAWSQRNASALPLLPLVTAGSEKTAGAHEHSRSQIFTRAVGNRCPGSWVHSVPGPQVTAMRRSTALASTANSRLPWEAPDSLPPPEHAELLKAPLSDRQFLTFYNPCPDEAWEALAHEEPSPSNPKPILMILPGTHGTALTMFVQFPELKRSFELLCLELDARDRSQLHEIRSFVIDEIKLLRSQGRTVCVLGESFGGLLALDVAARTDVDGLAVVNPATSWNTSWPSQAGVWSKVLPAPLVTLICLAIALATGDKGTFTNLWDAALGKQPKGELEISPADRDYMYAMLPTVIERMSNPIPLATLEWRLFQWLYPGSRDFDQLSECPQLWTQGTEVLILCGDEDSLLPSREEGVRLRDFIPNSRLRYVETAGHMGWSDQRLDLRKELAASWFTNLPKDNVEPGVGVEKVAASVS</sequence>
<dbReference type="InterPro" id="IPR000073">
    <property type="entry name" value="AB_hydrolase_1"/>
</dbReference>
<accession>A0A7S1JG12</accession>
<protein>
    <recommendedName>
        <fullName evidence="1">AB hydrolase-1 domain-containing protein</fullName>
    </recommendedName>
</protein>
<dbReference type="Pfam" id="PF12697">
    <property type="entry name" value="Abhydrolase_6"/>
    <property type="match status" value="1"/>
</dbReference>
<name>A0A7S1JG12_9EUGL</name>
<dbReference type="Gene3D" id="3.40.50.1820">
    <property type="entry name" value="alpha/beta hydrolase"/>
    <property type="match status" value="1"/>
</dbReference>
<reference evidence="2" key="1">
    <citation type="submission" date="2021-01" db="EMBL/GenBank/DDBJ databases">
        <authorList>
            <person name="Corre E."/>
            <person name="Pelletier E."/>
            <person name="Niang G."/>
            <person name="Scheremetjew M."/>
            <person name="Finn R."/>
            <person name="Kale V."/>
            <person name="Holt S."/>
            <person name="Cochrane G."/>
            <person name="Meng A."/>
            <person name="Brown T."/>
            <person name="Cohen L."/>
        </authorList>
    </citation>
    <scope>NUCLEOTIDE SEQUENCE</scope>
    <source>
        <strain evidence="2">NIES-381</strain>
    </source>
</reference>
<gene>
    <name evidence="2" type="ORF">EGYM00392_LOCUS53753</name>
</gene>
<dbReference type="GO" id="GO:0016020">
    <property type="term" value="C:membrane"/>
    <property type="evidence" value="ECO:0007669"/>
    <property type="project" value="TreeGrafter"/>
</dbReference>
<dbReference type="PANTHER" id="PTHR22753:SF14">
    <property type="entry name" value="MONOACYLGLYCEROL_DIACYLGLYCEROL O-ACYLTRANSFERASE"/>
    <property type="match status" value="1"/>
</dbReference>
<evidence type="ECO:0000259" key="1">
    <source>
        <dbReference type="Pfam" id="PF12697"/>
    </source>
</evidence>
<dbReference type="PANTHER" id="PTHR22753">
    <property type="entry name" value="TRANSMEMBRANE PROTEIN 68"/>
    <property type="match status" value="1"/>
</dbReference>
<evidence type="ECO:0000313" key="2">
    <source>
        <dbReference type="EMBL" id="CAD9042576.1"/>
    </source>
</evidence>
<dbReference type="AlphaFoldDB" id="A0A7S1JG12"/>
<feature type="domain" description="AB hydrolase-1" evidence="1">
    <location>
        <begin position="251"/>
        <end position="463"/>
    </location>
</feature>
<organism evidence="2">
    <name type="scientific">Eutreptiella gymnastica</name>
    <dbReference type="NCBI Taxonomy" id="73025"/>
    <lineage>
        <taxon>Eukaryota</taxon>
        <taxon>Discoba</taxon>
        <taxon>Euglenozoa</taxon>
        <taxon>Euglenida</taxon>
        <taxon>Spirocuta</taxon>
        <taxon>Euglenophyceae</taxon>
        <taxon>Eutreptiales</taxon>
        <taxon>Eutreptiaceae</taxon>
        <taxon>Eutreptiella</taxon>
    </lineage>
</organism>
<dbReference type="SUPFAM" id="SSF53474">
    <property type="entry name" value="alpha/beta-Hydrolases"/>
    <property type="match status" value="1"/>
</dbReference>
<proteinExistence type="predicted"/>
<dbReference type="InterPro" id="IPR029058">
    <property type="entry name" value="AB_hydrolase_fold"/>
</dbReference>
<dbReference type="EMBL" id="HBGA01146974">
    <property type="protein sequence ID" value="CAD9042576.1"/>
    <property type="molecule type" value="Transcribed_RNA"/>
</dbReference>